<sequence>DAGFEVAGVDNKPQPHYPYKMIVADALMYAVAFGRQYDAIHASPVCKGYSTITPNKSKHKKGIAITRRVLQWIGKPYIIENVPGARREMVNPLMLCGTMFGLLTLRHRYFESDPQLWFAPSPCRHVRLVVKRGRKPDRDKHYAAVTGHFSDVEFAKQAMGIDWLGQTGLAQAIPPAYTRWYGTQFKELIS</sequence>
<accession>A0A0F9DE16</accession>
<protein>
    <recommendedName>
        <fullName evidence="2">DNA (cytosine-5-)-methyltransferase</fullName>
    </recommendedName>
</protein>
<evidence type="ECO:0008006" key="2">
    <source>
        <dbReference type="Google" id="ProtNLM"/>
    </source>
</evidence>
<dbReference type="AlphaFoldDB" id="A0A0F9DE16"/>
<name>A0A0F9DE16_9ZZZZ</name>
<evidence type="ECO:0000313" key="1">
    <source>
        <dbReference type="EMBL" id="KKL10223.1"/>
    </source>
</evidence>
<feature type="non-terminal residue" evidence="1">
    <location>
        <position position="1"/>
    </location>
</feature>
<comment type="caution">
    <text evidence="1">The sequence shown here is derived from an EMBL/GenBank/DDBJ whole genome shotgun (WGS) entry which is preliminary data.</text>
</comment>
<dbReference type="SUPFAM" id="SSF53335">
    <property type="entry name" value="S-adenosyl-L-methionine-dependent methyltransferases"/>
    <property type="match status" value="1"/>
</dbReference>
<organism evidence="1">
    <name type="scientific">marine sediment metagenome</name>
    <dbReference type="NCBI Taxonomy" id="412755"/>
    <lineage>
        <taxon>unclassified sequences</taxon>
        <taxon>metagenomes</taxon>
        <taxon>ecological metagenomes</taxon>
    </lineage>
</organism>
<proteinExistence type="predicted"/>
<gene>
    <name evidence="1" type="ORF">LCGC14_2557970</name>
</gene>
<dbReference type="EMBL" id="LAZR01042148">
    <property type="protein sequence ID" value="KKL10223.1"/>
    <property type="molecule type" value="Genomic_DNA"/>
</dbReference>
<reference evidence="1" key="1">
    <citation type="journal article" date="2015" name="Nature">
        <title>Complex archaea that bridge the gap between prokaryotes and eukaryotes.</title>
        <authorList>
            <person name="Spang A."/>
            <person name="Saw J.H."/>
            <person name="Jorgensen S.L."/>
            <person name="Zaremba-Niedzwiedzka K."/>
            <person name="Martijn J."/>
            <person name="Lind A.E."/>
            <person name="van Eijk R."/>
            <person name="Schleper C."/>
            <person name="Guy L."/>
            <person name="Ettema T.J."/>
        </authorList>
    </citation>
    <scope>NUCLEOTIDE SEQUENCE</scope>
</reference>
<dbReference type="InterPro" id="IPR029063">
    <property type="entry name" value="SAM-dependent_MTases_sf"/>
</dbReference>